<proteinExistence type="predicted"/>
<organism evidence="1 2">
    <name type="scientific">Bacillus cereus</name>
    <dbReference type="NCBI Taxonomy" id="1396"/>
    <lineage>
        <taxon>Bacteria</taxon>
        <taxon>Bacillati</taxon>
        <taxon>Bacillota</taxon>
        <taxon>Bacilli</taxon>
        <taxon>Bacillales</taxon>
        <taxon>Bacillaceae</taxon>
        <taxon>Bacillus</taxon>
        <taxon>Bacillus cereus group</taxon>
    </lineage>
</organism>
<sequence>MFYCIRYLGLPPVFRKKTTLKACKILCEKSGDIGNYREAKRRAKIGMYKKMHSIIEKEKGGFLVRLGFCHVLATNNRTLC</sequence>
<protein>
    <submittedName>
        <fullName evidence="1">Uncharacterized protein</fullName>
    </submittedName>
</protein>
<evidence type="ECO:0000313" key="1">
    <source>
        <dbReference type="EMBL" id="PGQ05126.1"/>
    </source>
</evidence>
<dbReference type="AlphaFoldDB" id="A0A2B1DUW3"/>
<dbReference type="EMBL" id="NUJQ01000053">
    <property type="protein sequence ID" value="PGQ05126.1"/>
    <property type="molecule type" value="Genomic_DNA"/>
</dbReference>
<reference evidence="1 2" key="1">
    <citation type="submission" date="2017-09" db="EMBL/GenBank/DDBJ databases">
        <title>Large-scale bioinformatics analysis of Bacillus genomes uncovers conserved roles of natural products in bacterial physiology.</title>
        <authorList>
            <consortium name="Agbiome Team Llc"/>
            <person name="Bleich R.M."/>
            <person name="Grubbs K.J."/>
            <person name="Santa Maria K.C."/>
            <person name="Allen S.E."/>
            <person name="Farag S."/>
            <person name="Shank E.A."/>
            <person name="Bowers A."/>
        </authorList>
    </citation>
    <scope>NUCLEOTIDE SEQUENCE [LARGE SCALE GENOMIC DNA]</scope>
    <source>
        <strain evidence="1 2">AFS046104</strain>
    </source>
</reference>
<name>A0A2B1DUW3_BACCE</name>
<accession>A0A2B1DUW3</accession>
<comment type="caution">
    <text evidence="1">The sequence shown here is derived from an EMBL/GenBank/DDBJ whole genome shotgun (WGS) entry which is preliminary data.</text>
</comment>
<gene>
    <name evidence="1" type="ORF">COA08_27770</name>
</gene>
<evidence type="ECO:0000313" key="2">
    <source>
        <dbReference type="Proteomes" id="UP000221438"/>
    </source>
</evidence>
<dbReference type="Proteomes" id="UP000221438">
    <property type="component" value="Unassembled WGS sequence"/>
</dbReference>